<dbReference type="GO" id="GO:0030286">
    <property type="term" value="C:dynein complex"/>
    <property type="evidence" value="ECO:0007669"/>
    <property type="project" value="InterPro"/>
</dbReference>
<evidence type="ECO:0000259" key="1">
    <source>
        <dbReference type="Pfam" id="PF18199"/>
    </source>
</evidence>
<dbReference type="PANTHER" id="PTHR22878">
    <property type="entry name" value="DYNEIN HEAVY CHAIN 6, AXONEMAL-LIKE-RELATED"/>
    <property type="match status" value="1"/>
</dbReference>
<reference evidence="2 3" key="1">
    <citation type="journal article" date="2012" name="Genome Biol.">
        <title>Genome and low-iron response of an oceanic diatom adapted to chronic iron limitation.</title>
        <authorList>
            <person name="Lommer M."/>
            <person name="Specht M."/>
            <person name="Roy A.S."/>
            <person name="Kraemer L."/>
            <person name="Andreson R."/>
            <person name="Gutowska M.A."/>
            <person name="Wolf J."/>
            <person name="Bergner S.V."/>
            <person name="Schilhabel M.B."/>
            <person name="Klostermeier U.C."/>
            <person name="Beiko R.G."/>
            <person name="Rosenstiel P."/>
            <person name="Hippler M."/>
            <person name="Laroche J."/>
        </authorList>
    </citation>
    <scope>NUCLEOTIDE SEQUENCE [LARGE SCALE GENOMIC DNA]</scope>
    <source>
        <strain evidence="2 3">CCMP1005</strain>
    </source>
</reference>
<dbReference type="Proteomes" id="UP000266841">
    <property type="component" value="Unassembled WGS sequence"/>
</dbReference>
<dbReference type="OMA" id="RNQWELA"/>
<gene>
    <name evidence="2" type="ORF">THAOC_19013</name>
</gene>
<dbReference type="EMBL" id="AGNL01020875">
    <property type="protein sequence ID" value="EJK60600.1"/>
    <property type="molecule type" value="Genomic_DNA"/>
</dbReference>
<feature type="domain" description="Dynein heavy chain C-terminal" evidence="1">
    <location>
        <begin position="2"/>
        <end position="173"/>
    </location>
</feature>
<evidence type="ECO:0000313" key="3">
    <source>
        <dbReference type="Proteomes" id="UP000266841"/>
    </source>
</evidence>
<organism evidence="2 3">
    <name type="scientific">Thalassiosira oceanica</name>
    <name type="common">Marine diatom</name>
    <dbReference type="NCBI Taxonomy" id="159749"/>
    <lineage>
        <taxon>Eukaryota</taxon>
        <taxon>Sar</taxon>
        <taxon>Stramenopiles</taxon>
        <taxon>Ochrophyta</taxon>
        <taxon>Bacillariophyta</taxon>
        <taxon>Coscinodiscophyceae</taxon>
        <taxon>Thalassiosirophycidae</taxon>
        <taxon>Thalassiosirales</taxon>
        <taxon>Thalassiosiraceae</taxon>
        <taxon>Thalassiosira</taxon>
    </lineage>
</organism>
<comment type="caution">
    <text evidence="2">The sequence shown here is derived from an EMBL/GenBank/DDBJ whole genome shotgun (WGS) entry which is preliminary data.</text>
</comment>
<dbReference type="eggNOG" id="KOG3595">
    <property type="taxonomic scope" value="Eukaryota"/>
</dbReference>
<name>K0S5P5_THAOC</name>
<protein>
    <recommendedName>
        <fullName evidence="1">Dynein heavy chain C-terminal domain-containing protein</fullName>
    </recommendedName>
</protein>
<dbReference type="GO" id="GO:0007018">
    <property type="term" value="P:microtubule-based movement"/>
    <property type="evidence" value="ECO:0007669"/>
    <property type="project" value="InterPro"/>
</dbReference>
<dbReference type="Gene3D" id="3.10.490.20">
    <property type="match status" value="1"/>
</dbReference>
<dbReference type="GO" id="GO:0051959">
    <property type="term" value="F:dynein light intermediate chain binding"/>
    <property type="evidence" value="ECO:0007669"/>
    <property type="project" value="InterPro"/>
</dbReference>
<dbReference type="InterPro" id="IPR043160">
    <property type="entry name" value="Dynein_C_barrel"/>
</dbReference>
<dbReference type="InterPro" id="IPR041228">
    <property type="entry name" value="Dynein_C"/>
</dbReference>
<accession>K0S5P5</accession>
<dbReference type="PANTHER" id="PTHR22878:SF69">
    <property type="entry name" value="DYNEIN HEAVY CHAIN"/>
    <property type="match status" value="1"/>
</dbReference>
<dbReference type="InterPro" id="IPR026983">
    <property type="entry name" value="DHC"/>
</dbReference>
<keyword evidence="3" id="KW-1185">Reference proteome</keyword>
<dbReference type="AlphaFoldDB" id="K0S5P5"/>
<dbReference type="GO" id="GO:0045505">
    <property type="term" value="F:dynein intermediate chain binding"/>
    <property type="evidence" value="ECO:0007669"/>
    <property type="project" value="InterPro"/>
</dbReference>
<dbReference type="OrthoDB" id="151591at2759"/>
<sequence length="177" mass="19938">MDRVPATWAKRAWPSLMSLGNWVKNFLDRLTQLEEWMNNPSEMPKVVWLPGLSSPQSFLTAICQVTAQRNQWELAEEVDSPPRDGAYIYGLSLQGASFDVESSQIVKSKPKEMFSQMPVIHVRAITKERANVGGIFHCPVYKCCDRGPTWYFNAQLKTHSPPARWTLAGVALIGETA</sequence>
<proteinExistence type="predicted"/>
<evidence type="ECO:0000313" key="2">
    <source>
        <dbReference type="EMBL" id="EJK60600.1"/>
    </source>
</evidence>
<dbReference type="Gene3D" id="1.20.1270.280">
    <property type="match status" value="1"/>
</dbReference>
<dbReference type="Pfam" id="PF18199">
    <property type="entry name" value="Dynein_C"/>
    <property type="match status" value="1"/>
</dbReference>